<accession>A0AA39YBK5</accession>
<name>A0AA39YBK5_9PEZI</name>
<dbReference type="AlphaFoldDB" id="A0AA39YBK5"/>
<dbReference type="EMBL" id="JAULSV010000003">
    <property type="protein sequence ID" value="KAK0648045.1"/>
    <property type="molecule type" value="Genomic_DNA"/>
</dbReference>
<sequence>MRHPSRSTQSCCGVWFRLLKRHSSHSPRGSATCRKLNWEVQRWILMAWGWQGGGYVWIGRVEDGGLRGEWWFLWGNGRMC</sequence>
<evidence type="ECO:0000313" key="2">
    <source>
        <dbReference type="Proteomes" id="UP001174936"/>
    </source>
</evidence>
<keyword evidence="2" id="KW-1185">Reference proteome</keyword>
<comment type="caution">
    <text evidence="1">The sequence shown here is derived from an EMBL/GenBank/DDBJ whole genome shotgun (WGS) entry which is preliminary data.</text>
</comment>
<organism evidence="1 2">
    <name type="scientific">Cercophora newfieldiana</name>
    <dbReference type="NCBI Taxonomy" id="92897"/>
    <lineage>
        <taxon>Eukaryota</taxon>
        <taxon>Fungi</taxon>
        <taxon>Dikarya</taxon>
        <taxon>Ascomycota</taxon>
        <taxon>Pezizomycotina</taxon>
        <taxon>Sordariomycetes</taxon>
        <taxon>Sordariomycetidae</taxon>
        <taxon>Sordariales</taxon>
        <taxon>Lasiosphaeriaceae</taxon>
        <taxon>Cercophora</taxon>
    </lineage>
</organism>
<reference evidence="1" key="1">
    <citation type="submission" date="2023-06" db="EMBL/GenBank/DDBJ databases">
        <title>Genome-scale phylogeny and comparative genomics of the fungal order Sordariales.</title>
        <authorList>
            <consortium name="Lawrence Berkeley National Laboratory"/>
            <person name="Hensen N."/>
            <person name="Bonometti L."/>
            <person name="Westerberg I."/>
            <person name="Brannstrom I.O."/>
            <person name="Guillou S."/>
            <person name="Cros-Aarteil S."/>
            <person name="Calhoun S."/>
            <person name="Haridas S."/>
            <person name="Kuo A."/>
            <person name="Mondo S."/>
            <person name="Pangilinan J."/>
            <person name="Riley R."/>
            <person name="Labutti K."/>
            <person name="Andreopoulos B."/>
            <person name="Lipzen A."/>
            <person name="Chen C."/>
            <person name="Yanf M."/>
            <person name="Daum C."/>
            <person name="Ng V."/>
            <person name="Clum A."/>
            <person name="Steindorff A."/>
            <person name="Ohm R."/>
            <person name="Martin F."/>
            <person name="Silar P."/>
            <person name="Natvig D."/>
            <person name="Lalanne C."/>
            <person name="Gautier V."/>
            <person name="Ament-Velasquez S.L."/>
            <person name="Kruys A."/>
            <person name="Hutchinson M.I."/>
            <person name="Powell A.J."/>
            <person name="Barry K."/>
            <person name="Miller A.N."/>
            <person name="Grigoriev I.V."/>
            <person name="Debuchy R."/>
            <person name="Gladieux P."/>
            <person name="Thoren M.H."/>
            <person name="Johannesson H."/>
        </authorList>
    </citation>
    <scope>NUCLEOTIDE SEQUENCE</scope>
    <source>
        <strain evidence="1">SMH2532-1</strain>
    </source>
</reference>
<evidence type="ECO:0000313" key="1">
    <source>
        <dbReference type="EMBL" id="KAK0648045.1"/>
    </source>
</evidence>
<proteinExistence type="predicted"/>
<protein>
    <submittedName>
        <fullName evidence="1">Uncharacterized protein</fullName>
    </submittedName>
</protein>
<gene>
    <name evidence="1" type="ORF">B0T16DRAFT_407620</name>
</gene>
<dbReference type="Proteomes" id="UP001174936">
    <property type="component" value="Unassembled WGS sequence"/>
</dbReference>